<organism evidence="2 3">
    <name type="scientific">Roseivivax halodurans JCM 10272</name>
    <dbReference type="NCBI Taxonomy" id="1449350"/>
    <lineage>
        <taxon>Bacteria</taxon>
        <taxon>Pseudomonadati</taxon>
        <taxon>Pseudomonadota</taxon>
        <taxon>Alphaproteobacteria</taxon>
        <taxon>Rhodobacterales</taxon>
        <taxon>Roseobacteraceae</taxon>
        <taxon>Roseivivax</taxon>
    </lineage>
</organism>
<dbReference type="RefSeq" id="WP_037267079.1">
    <property type="nucleotide sequence ID" value="NZ_JALZ01000062.1"/>
</dbReference>
<dbReference type="OrthoDB" id="7595282at2"/>
<gene>
    <name evidence="2" type="ORF">OCH239_18685</name>
</gene>
<feature type="domain" description="TniQ" evidence="1">
    <location>
        <begin position="9"/>
        <end position="139"/>
    </location>
</feature>
<evidence type="ECO:0000313" key="2">
    <source>
        <dbReference type="EMBL" id="ETX11998.1"/>
    </source>
</evidence>
<dbReference type="EMBL" id="JALZ01000062">
    <property type="protein sequence ID" value="ETX11998.1"/>
    <property type="molecule type" value="Genomic_DNA"/>
</dbReference>
<accession>X7EA51</accession>
<reference evidence="2 3" key="1">
    <citation type="submission" date="2014-01" db="EMBL/GenBank/DDBJ databases">
        <title>Roseivivax halodurans JCM 10272 Genome Sequencing.</title>
        <authorList>
            <person name="Lai Q."/>
            <person name="Li G."/>
            <person name="Shao Z."/>
        </authorList>
    </citation>
    <scope>NUCLEOTIDE SEQUENCE [LARGE SCALE GENOMIC DNA]</scope>
    <source>
        <strain evidence="2 3">JCM 10272</strain>
    </source>
</reference>
<dbReference type="AlphaFoldDB" id="X7EA51"/>
<evidence type="ECO:0000313" key="3">
    <source>
        <dbReference type="Proteomes" id="UP000022447"/>
    </source>
</evidence>
<protein>
    <recommendedName>
        <fullName evidence="1">TniQ domain-containing protein</fullName>
    </recommendedName>
</protein>
<dbReference type="Pfam" id="PF06527">
    <property type="entry name" value="TniQ"/>
    <property type="match status" value="1"/>
</dbReference>
<dbReference type="STRING" id="1449350.OCH239_18685"/>
<evidence type="ECO:0000259" key="1">
    <source>
        <dbReference type="Pfam" id="PF06527"/>
    </source>
</evidence>
<dbReference type="PATRIC" id="fig|1449350.3.peg.4110"/>
<proteinExistence type="predicted"/>
<dbReference type="Proteomes" id="UP000022447">
    <property type="component" value="Unassembled WGS sequence"/>
</dbReference>
<name>X7EA51_9RHOB</name>
<dbReference type="InterPro" id="IPR009492">
    <property type="entry name" value="TniQ"/>
</dbReference>
<keyword evidence="3" id="KW-1185">Reference proteome</keyword>
<comment type="caution">
    <text evidence="2">The sequence shown here is derived from an EMBL/GenBank/DDBJ whole genome shotgun (WGS) entry which is preliminary data.</text>
</comment>
<sequence>MAPFFRKLPLQVEFHDGETATSLAGRLALRNGAPKVSALCSDAELDLLQLTNGTPEAVTQVAAMAGVEASRLQLWTPYWIAPGWFQLGRERIKFTAFSRTAFKGCPRCLQEASGPTEAAHFGLWQLTSVRTCQKHACYLVPLPQVSGNRHAFDTAYLVSGFEPPEPTEATEQFQALEHYLRKRVEQGPGRTWPDRLPFHVAAQTCEAFGLLLTLGPKARRETATPAQWAAAGTAGYGVLRHGPDAFREKLKEIQRAHPVDNTLYRTRYRVFFEWLRHRDDDPQFDVIRDLVREFIFRNFPISEGSIVLGRPCPEQYVHSLSTARSRYGMSGWKLARRLASMGLAERKASGQGFVLTGYVPTEIINDIATDFDALLNATDAGRYLGVERFMMAKLTKPGMVEKYFDEKNASPMYHPRDLDGFIGKLRARIERSEATDVLDIATASHRVRIPTERVVEIILRNRLPLYAPDPTTARFPDIGVSLSLLREVIDTDHAGTVHPTRAAKILGFNVRTIRSLMDTGVLTSCHVDELKSGRSRRYVCAKSMERFSKSHISVVELATASGRLPGVEAVIQLDRGAQPLPLGPRANMIFRRNDVL</sequence>
<dbReference type="eggNOG" id="ENOG502ZA2F">
    <property type="taxonomic scope" value="Bacteria"/>
</dbReference>